<protein>
    <submittedName>
        <fullName evidence="1">GIY-YIG nuclease family protein</fullName>
    </submittedName>
</protein>
<proteinExistence type="predicted"/>
<name>A0A399M1K1_9PSED</name>
<evidence type="ECO:0000313" key="1">
    <source>
        <dbReference type="EMBL" id="RII75624.1"/>
    </source>
</evidence>
<dbReference type="EMBL" id="QWLL01000050">
    <property type="protein sequence ID" value="RII75624.1"/>
    <property type="molecule type" value="Genomic_DNA"/>
</dbReference>
<evidence type="ECO:0000313" key="2">
    <source>
        <dbReference type="Proteomes" id="UP000265875"/>
    </source>
</evidence>
<dbReference type="InterPro" id="IPR035901">
    <property type="entry name" value="GIY-YIG_endonuc_sf"/>
</dbReference>
<dbReference type="Proteomes" id="UP000265875">
    <property type="component" value="Unassembled WGS sequence"/>
</dbReference>
<gene>
    <name evidence="1" type="ORF">D0894_21610</name>
</gene>
<organism evidence="1 2">
    <name type="scientific">Pseudomonas monteilii</name>
    <dbReference type="NCBI Taxonomy" id="76759"/>
    <lineage>
        <taxon>Bacteria</taxon>
        <taxon>Pseudomonadati</taxon>
        <taxon>Pseudomonadota</taxon>
        <taxon>Gammaproteobacteria</taxon>
        <taxon>Pseudomonadales</taxon>
        <taxon>Pseudomonadaceae</taxon>
        <taxon>Pseudomonas</taxon>
    </lineage>
</organism>
<dbReference type="SUPFAM" id="SSF82771">
    <property type="entry name" value="GIY-YIG endonuclease"/>
    <property type="match status" value="1"/>
</dbReference>
<dbReference type="Gene3D" id="3.40.1440.10">
    <property type="entry name" value="GIY-YIG endonuclease"/>
    <property type="match status" value="1"/>
</dbReference>
<sequence>MEIKIGSLIDIESIKDYKIHFAVWNGHEEPLDVFVRDREEWKGWNGWKGARDDFSRRYIFSLIRYRHRPGTWLFGGIFEVIERLPNKNIVALTDKYSSYIGRLLIEYHGPGSRGRAFYLEKHFDGLVLSQIFEKPYTGEAFCGYENIEHSFPVLESIFVQKKPDWKSALENVKGVYLIADKSNGKKYVGSAYGDSGIWSRWSCYIGTGHGWNDELTKIIKTEGKDYARRNFQFSLLEYRSMKTDDKVIIEREQYWKRALLSGSFGYNLN</sequence>
<accession>A0A399M1K1</accession>
<dbReference type="RefSeq" id="WP_119371237.1">
    <property type="nucleotide sequence ID" value="NZ_QWLL01000050.1"/>
</dbReference>
<dbReference type="AlphaFoldDB" id="A0A399M1K1"/>
<comment type="caution">
    <text evidence="1">The sequence shown here is derived from an EMBL/GenBank/DDBJ whole genome shotgun (WGS) entry which is preliminary data.</text>
</comment>
<reference evidence="1 2" key="1">
    <citation type="submission" date="2018-08" db="EMBL/GenBank/DDBJ databases">
        <title>Draft genome sequence of the cyanotroph, Pseudomonas monteilii BCN3.</title>
        <authorList>
            <person name="Jones L.B."/>
            <person name="Kunz D.A."/>
        </authorList>
    </citation>
    <scope>NUCLEOTIDE SEQUENCE [LARGE SCALE GENOMIC DNA]</scope>
    <source>
        <strain evidence="1 2">BCN3</strain>
    </source>
</reference>
<dbReference type="CDD" id="cd10446">
    <property type="entry name" value="GIY-YIG_unchar_1"/>
    <property type="match status" value="1"/>
</dbReference>